<keyword evidence="2" id="KW-0812">Transmembrane</keyword>
<keyword evidence="2" id="KW-0472">Membrane</keyword>
<sequence>MRAENGLIDLDGVVHPSTASPAALAATGLIMIIWPKLYLRTGIAMGPVAVELECLQEAPARVAAIAGSGWEDVVEFTAEHIPGSPVAVHGASELPPPGASASAPDASPLGNLRFRISARGRAAAPDQVVTEACEHYLIQFWPAGPDDQKIGASLSQITPRSDSNQLISPNSAWAADESRQIP</sequence>
<dbReference type="KEGG" id="mhos:CXR34_08640"/>
<dbReference type="AlphaFoldDB" id="A0A2K9D7C0"/>
<evidence type="ECO:0000313" key="3">
    <source>
        <dbReference type="EMBL" id="AUG29505.1"/>
    </source>
</evidence>
<gene>
    <name evidence="3" type="ORF">CXR34_08640</name>
</gene>
<accession>A0A2K9D7C0</accession>
<feature type="compositionally biased region" description="Polar residues" evidence="1">
    <location>
        <begin position="157"/>
        <end position="171"/>
    </location>
</feature>
<feature type="transmembrane region" description="Helical" evidence="2">
    <location>
        <begin position="20"/>
        <end position="39"/>
    </location>
</feature>
<proteinExistence type="predicted"/>
<keyword evidence="2" id="KW-1133">Transmembrane helix</keyword>
<protein>
    <submittedName>
        <fullName evidence="3">Uncharacterized protein</fullName>
    </submittedName>
</protein>
<dbReference type="Proteomes" id="UP000233276">
    <property type="component" value="Chromosome"/>
</dbReference>
<evidence type="ECO:0000256" key="2">
    <source>
        <dbReference type="SAM" id="Phobius"/>
    </source>
</evidence>
<reference evidence="3 4" key="1">
    <citation type="submission" date="2017-12" db="EMBL/GenBank/DDBJ databases">
        <title>Isolation and characterization of estrogens degradatiion strain Microbacterium hominis SJTG1.</title>
        <authorList>
            <person name="Xiong W."/>
            <person name="Yin C."/>
            <person name="Zheng D."/>
            <person name="Liang R."/>
        </authorList>
    </citation>
    <scope>NUCLEOTIDE SEQUENCE [LARGE SCALE GENOMIC DNA]</scope>
    <source>
        <strain evidence="3 4">SJTG1</strain>
    </source>
</reference>
<dbReference type="EMBL" id="CP025299">
    <property type="protein sequence ID" value="AUG29505.1"/>
    <property type="molecule type" value="Genomic_DNA"/>
</dbReference>
<feature type="region of interest" description="Disordered" evidence="1">
    <location>
        <begin position="157"/>
        <end position="182"/>
    </location>
</feature>
<evidence type="ECO:0000313" key="4">
    <source>
        <dbReference type="Proteomes" id="UP000233276"/>
    </source>
</evidence>
<evidence type="ECO:0000256" key="1">
    <source>
        <dbReference type="SAM" id="MobiDB-lite"/>
    </source>
</evidence>
<name>A0A2K9D7C0_9MICO</name>
<organism evidence="3 4">
    <name type="scientific">Microbacterium hominis</name>
    <dbReference type="NCBI Taxonomy" id="162426"/>
    <lineage>
        <taxon>Bacteria</taxon>
        <taxon>Bacillati</taxon>
        <taxon>Actinomycetota</taxon>
        <taxon>Actinomycetes</taxon>
        <taxon>Micrococcales</taxon>
        <taxon>Microbacteriaceae</taxon>
        <taxon>Microbacterium</taxon>
    </lineage>
</organism>